<evidence type="ECO:0000259" key="3">
    <source>
        <dbReference type="PROSITE" id="PS51549"/>
    </source>
</evidence>
<keyword evidence="1" id="KW-0677">Repeat</keyword>
<feature type="compositionally biased region" description="Polar residues" evidence="2">
    <location>
        <begin position="514"/>
        <end position="531"/>
    </location>
</feature>
<dbReference type="SMART" id="SM00686">
    <property type="entry name" value="DM13"/>
    <property type="match status" value="2"/>
</dbReference>
<proteinExistence type="predicted"/>
<feature type="compositionally biased region" description="Polar residues" evidence="2">
    <location>
        <begin position="473"/>
        <end position="489"/>
    </location>
</feature>
<dbReference type="PANTHER" id="PTHR24036">
    <property type="entry name" value="SKELETOR-RELATED"/>
    <property type="match status" value="1"/>
</dbReference>
<comment type="caution">
    <text evidence="4">The sequence shown here is derived from an EMBL/GenBank/DDBJ whole genome shotgun (WGS) entry which is preliminary data.</text>
</comment>
<feature type="compositionally biased region" description="Low complexity" evidence="2">
    <location>
        <begin position="380"/>
        <end position="391"/>
    </location>
</feature>
<dbReference type="Pfam" id="PF10517">
    <property type="entry name" value="DM13"/>
    <property type="match status" value="2"/>
</dbReference>
<feature type="region of interest" description="Disordered" evidence="2">
    <location>
        <begin position="241"/>
        <end position="531"/>
    </location>
</feature>
<dbReference type="InterPro" id="IPR052126">
    <property type="entry name" value="Spindle_Org/Thrombomodulin"/>
</dbReference>
<feature type="domain" description="DM13" evidence="3">
    <location>
        <begin position="114"/>
        <end position="221"/>
    </location>
</feature>
<evidence type="ECO:0000256" key="1">
    <source>
        <dbReference type="ARBA" id="ARBA00022737"/>
    </source>
</evidence>
<reference evidence="4" key="1">
    <citation type="journal article" date="2021" name="Sci. Adv.">
        <title>The American lobster genome reveals insights on longevity, neural, and immune adaptations.</title>
        <authorList>
            <person name="Polinski J.M."/>
            <person name="Zimin A.V."/>
            <person name="Clark K.F."/>
            <person name="Kohn A.B."/>
            <person name="Sadowski N."/>
            <person name="Timp W."/>
            <person name="Ptitsyn A."/>
            <person name="Khanna P."/>
            <person name="Romanova D.Y."/>
            <person name="Williams P."/>
            <person name="Greenwood S.J."/>
            <person name="Moroz L.L."/>
            <person name="Walt D.R."/>
            <person name="Bodnar A.G."/>
        </authorList>
    </citation>
    <scope>NUCLEOTIDE SEQUENCE</scope>
    <source>
        <strain evidence="4">GMGI-L3</strain>
    </source>
</reference>
<evidence type="ECO:0000313" key="5">
    <source>
        <dbReference type="Proteomes" id="UP000747542"/>
    </source>
</evidence>
<feature type="compositionally biased region" description="Pro residues" evidence="2">
    <location>
        <begin position="294"/>
        <end position="304"/>
    </location>
</feature>
<dbReference type="PANTHER" id="PTHR24036:SF13">
    <property type="entry name" value="PROTEIN SKELETOR, ISOFORMS D_E"/>
    <property type="match status" value="1"/>
</dbReference>
<dbReference type="PROSITE" id="PS51549">
    <property type="entry name" value="DM13"/>
    <property type="match status" value="2"/>
</dbReference>
<dbReference type="PRINTS" id="PR01217">
    <property type="entry name" value="PRICHEXTENSN"/>
</dbReference>
<accession>A0A8J5KK66</accession>
<dbReference type="AlphaFoldDB" id="A0A8J5KK66"/>
<feature type="domain" description="DM13" evidence="3">
    <location>
        <begin position="1"/>
        <end position="105"/>
    </location>
</feature>
<gene>
    <name evidence="4" type="ORF">Hamer_G013257</name>
</gene>
<dbReference type="InterPro" id="IPR019545">
    <property type="entry name" value="DM13_domain"/>
</dbReference>
<sequence>MGSLVPLQHQVKGEIYAVDSRTIHIRGFSYDGSAPDAFFYGGTSGRPSDRGFIIPDENGGTDPLGRYSNQDVTLTLPEGKTLKDLKWLSVWCRAFAIDFGHVMVNSNLNYPRPQKIDALPSLEHGVSSDRIVVVDAQTFLIPNFSYDGTAPDGHFWVGKGSTPGPSGQVVPDENGSEEPLKLYSGKTIVITLPGDLTVFDIDFLGVWCRAFLADFGHVRIPRNLNVPPSLKMLGVAPQSSGYSYKPPTGRPSFSHKPQTTYQKPTTYRPKYSPPTRPPTTRRPSYRTATNEPVTRPPYSPPPSPYTTRRPSPYSSPVTTPRPYYPRPITRSPVKPTTTSRPYYIPPPTTRRPVKAPTTPRPFYKPPTTTRRPYEHPPTTRRPYAPPTTTRRPFYRHPHFKTASLFPGAPAPSQRQLTDDLESSSRGYSGGGHPSAERESYENDSSEEVNIGSRFPPPLSSAAASHFGAPSHAFGQSANRPKGPSASSVSAVGHRFGSGAAVSTSSSERRPPAVSSFSFKNGGSSTSFNIYG</sequence>
<keyword evidence="5" id="KW-1185">Reference proteome</keyword>
<protein>
    <submittedName>
        <fullName evidence="4">Skeletor-like 1</fullName>
    </submittedName>
</protein>
<feature type="compositionally biased region" description="Low complexity" evidence="2">
    <location>
        <begin position="305"/>
        <end position="342"/>
    </location>
</feature>
<name>A0A8J5KK66_HOMAM</name>
<evidence type="ECO:0000256" key="2">
    <source>
        <dbReference type="SAM" id="MobiDB-lite"/>
    </source>
</evidence>
<dbReference type="EMBL" id="JAHLQT010015640">
    <property type="protein sequence ID" value="KAG7169644.1"/>
    <property type="molecule type" value="Genomic_DNA"/>
</dbReference>
<organism evidence="4 5">
    <name type="scientific">Homarus americanus</name>
    <name type="common">American lobster</name>
    <dbReference type="NCBI Taxonomy" id="6706"/>
    <lineage>
        <taxon>Eukaryota</taxon>
        <taxon>Metazoa</taxon>
        <taxon>Ecdysozoa</taxon>
        <taxon>Arthropoda</taxon>
        <taxon>Crustacea</taxon>
        <taxon>Multicrustacea</taxon>
        <taxon>Malacostraca</taxon>
        <taxon>Eumalacostraca</taxon>
        <taxon>Eucarida</taxon>
        <taxon>Decapoda</taxon>
        <taxon>Pleocyemata</taxon>
        <taxon>Astacidea</taxon>
        <taxon>Nephropoidea</taxon>
        <taxon>Nephropidae</taxon>
        <taxon>Homarus</taxon>
    </lineage>
</organism>
<evidence type="ECO:0000313" key="4">
    <source>
        <dbReference type="EMBL" id="KAG7169644.1"/>
    </source>
</evidence>
<dbReference type="Proteomes" id="UP000747542">
    <property type="component" value="Unassembled WGS sequence"/>
</dbReference>